<dbReference type="AlphaFoldDB" id="A0A2V2XN06"/>
<proteinExistence type="predicted"/>
<evidence type="ECO:0000313" key="2">
    <source>
        <dbReference type="Proteomes" id="UP000246078"/>
    </source>
</evidence>
<sequence>MQVWGLVGRLTLPPSSSGKARKGSRRIPAADARLSKGSVNNRGRFVHNNRRMDNTLSVVVEKPAGLRRQWIAWPRGKSRDDPYEAIVPLLHISHYLPPVMAEAASCLDVKASFFPSLFTAGDSASLSMPRGGRHAGGADTTFNGIQGQPRNSPDYYYLGNRGGDDGGSPLWAAPPMVRIEVWIDNIRITGSKSDVTLWEAQVLRNADSCHAYLGGTANRALRNTLFWGYDLIKLTVRYP</sequence>
<name>A0A2V2XN06_TRYCR</name>
<organism evidence="1 2">
    <name type="scientific">Trypanosoma cruzi</name>
    <dbReference type="NCBI Taxonomy" id="5693"/>
    <lineage>
        <taxon>Eukaryota</taxon>
        <taxon>Discoba</taxon>
        <taxon>Euglenozoa</taxon>
        <taxon>Kinetoplastea</taxon>
        <taxon>Metakinetoplastina</taxon>
        <taxon>Trypanosomatida</taxon>
        <taxon>Trypanosomatidae</taxon>
        <taxon>Trypanosoma</taxon>
        <taxon>Schizotrypanum</taxon>
    </lineage>
</organism>
<dbReference type="Proteomes" id="UP000246078">
    <property type="component" value="Unassembled WGS sequence"/>
</dbReference>
<dbReference type="VEuPathDB" id="TriTrypDB:C3747_1g348"/>
<dbReference type="VEuPathDB" id="TriTrypDB:TCSYLVIO_001991"/>
<dbReference type="VEuPathDB" id="TriTrypDB:ECC02_006690"/>
<reference evidence="1 2" key="1">
    <citation type="journal article" date="2018" name="Microb. Genom.">
        <title>Expanding an expanded genome: long-read sequencing of Trypanosoma cruzi.</title>
        <authorList>
            <person name="Berna L."/>
            <person name="Rodriguez M."/>
            <person name="Chiribao M.L."/>
            <person name="Parodi-Talice A."/>
            <person name="Pita S."/>
            <person name="Rijo G."/>
            <person name="Alvarez-Valin F."/>
            <person name="Robello C."/>
        </authorList>
    </citation>
    <scope>NUCLEOTIDE SEQUENCE [LARGE SCALE GENOMIC DNA]</scope>
    <source>
        <strain evidence="1 2">TCC</strain>
    </source>
</reference>
<gene>
    <name evidence="1" type="ORF">C3747_1g348</name>
</gene>
<dbReference type="VEuPathDB" id="TriTrypDB:TCDM_10448"/>
<dbReference type="EMBL" id="PRFC01000001">
    <property type="protein sequence ID" value="PWV22167.1"/>
    <property type="molecule type" value="Genomic_DNA"/>
</dbReference>
<dbReference type="VEuPathDB" id="TriTrypDB:TcG_05240"/>
<dbReference type="VEuPathDB" id="TriTrypDB:Tc_MARK_4641"/>
<comment type="caution">
    <text evidence="1">The sequence shown here is derived from an EMBL/GenBank/DDBJ whole genome shotgun (WGS) entry which is preliminary data.</text>
</comment>
<evidence type="ECO:0000313" key="1">
    <source>
        <dbReference type="EMBL" id="PWV22167.1"/>
    </source>
</evidence>
<evidence type="ECO:0008006" key="3">
    <source>
        <dbReference type="Google" id="ProtNLM"/>
    </source>
</evidence>
<dbReference type="VEuPathDB" id="TriTrypDB:C4B63_223g22"/>
<dbReference type="VEuPathDB" id="TriTrypDB:TcYC6_0052270"/>
<accession>A0A2V2XN06</accession>
<dbReference type="VEuPathDB" id="TriTrypDB:TcCL_NonESM00031"/>
<protein>
    <recommendedName>
        <fullName evidence="3">Target of rapamycin (TOR) kinase 1</fullName>
    </recommendedName>
</protein>